<name>A0AAN8FCX9_TRICO</name>
<comment type="caution">
    <text evidence="2">The sequence shown here is derived from an EMBL/GenBank/DDBJ whole genome shotgun (WGS) entry which is preliminary data.</text>
</comment>
<gene>
    <name evidence="2" type="ORF">GCK32_012505</name>
</gene>
<dbReference type="EMBL" id="WIXE01023036">
    <property type="protein sequence ID" value="KAK5966850.1"/>
    <property type="molecule type" value="Genomic_DNA"/>
</dbReference>
<feature type="region of interest" description="Disordered" evidence="1">
    <location>
        <begin position="195"/>
        <end position="285"/>
    </location>
</feature>
<accession>A0AAN8FCX9</accession>
<keyword evidence="3" id="KW-1185">Reference proteome</keyword>
<dbReference type="Proteomes" id="UP001331761">
    <property type="component" value="Unassembled WGS sequence"/>
</dbReference>
<feature type="compositionally biased region" description="Basic and acidic residues" evidence="1">
    <location>
        <begin position="195"/>
        <end position="207"/>
    </location>
</feature>
<evidence type="ECO:0000313" key="3">
    <source>
        <dbReference type="Proteomes" id="UP001331761"/>
    </source>
</evidence>
<evidence type="ECO:0008006" key="4">
    <source>
        <dbReference type="Google" id="ProtNLM"/>
    </source>
</evidence>
<sequence length="285" mass="33226">VRAEDVTLKEYFRSLATPEIRTFHNENSQKFEDFIRAFNLKYPERAYAEVERKEILAGHLRGEAKLHYNTLPGAIRNGPFEAIVRELKERMRVENQETQAEALREMRMIRKKENQTVVQFCLELELLSSKAYPSCDAAALALIRAEVLHEQLRDWPEAYHFSEILANEDMQSVYERMKDAALRIEHLRRQRRDFNGRRFSRQERYQEGQDNLQRRRHPPAVTKGARARILMLVRTASPGGKSRKKNPNRDSTQTNAESAAKKATTPKNAGRKKGKKRPVHHLVLP</sequence>
<protein>
    <recommendedName>
        <fullName evidence="4">Retrotransposon gag domain-containing protein</fullName>
    </recommendedName>
</protein>
<evidence type="ECO:0000256" key="1">
    <source>
        <dbReference type="SAM" id="MobiDB-lite"/>
    </source>
</evidence>
<reference evidence="2 3" key="1">
    <citation type="submission" date="2019-10" db="EMBL/GenBank/DDBJ databases">
        <title>Assembly and Annotation for the nematode Trichostrongylus colubriformis.</title>
        <authorList>
            <person name="Martin J."/>
        </authorList>
    </citation>
    <scope>NUCLEOTIDE SEQUENCE [LARGE SCALE GENOMIC DNA]</scope>
    <source>
        <strain evidence="2">G859</strain>
        <tissue evidence="2">Whole worm</tissue>
    </source>
</reference>
<feature type="non-terminal residue" evidence="2">
    <location>
        <position position="1"/>
    </location>
</feature>
<evidence type="ECO:0000313" key="2">
    <source>
        <dbReference type="EMBL" id="KAK5966850.1"/>
    </source>
</evidence>
<feature type="compositionally biased region" description="Basic residues" evidence="1">
    <location>
        <begin position="269"/>
        <end position="285"/>
    </location>
</feature>
<dbReference type="AlphaFoldDB" id="A0AAN8FCX9"/>
<proteinExistence type="predicted"/>
<organism evidence="2 3">
    <name type="scientific">Trichostrongylus colubriformis</name>
    <name type="common">Black scour worm</name>
    <dbReference type="NCBI Taxonomy" id="6319"/>
    <lineage>
        <taxon>Eukaryota</taxon>
        <taxon>Metazoa</taxon>
        <taxon>Ecdysozoa</taxon>
        <taxon>Nematoda</taxon>
        <taxon>Chromadorea</taxon>
        <taxon>Rhabditida</taxon>
        <taxon>Rhabditina</taxon>
        <taxon>Rhabditomorpha</taxon>
        <taxon>Strongyloidea</taxon>
        <taxon>Trichostrongylidae</taxon>
        <taxon>Trichostrongylus</taxon>
    </lineage>
</organism>